<proteinExistence type="predicted"/>
<dbReference type="HOGENOM" id="CLU_050993_4_2_7"/>
<dbReference type="OrthoDB" id="6398207at2"/>
<evidence type="ECO:0000256" key="1">
    <source>
        <dbReference type="ARBA" id="ARBA00022630"/>
    </source>
</evidence>
<sequence>MNIVCLLGSPREKSNSSAIAKRFMDTAEKLGAKTDTYLLNELKYRGCQACMACKTKLEKCALKDDLSRVLAAIQDCDVLVMASPVYFGEVTSQLKACIDRMYSFLKLDYGVNPSPVRFAPGKVLVFALVQGHPNEKLFRDVFDRYDYFMKWWGFKESHLIRACGVFEAGAIETRRDILALAEEIARKVCSSKSTTPVNTN</sequence>
<dbReference type="STRING" id="335543.Sfum_0893"/>
<dbReference type="RefSeq" id="WP_011697760.1">
    <property type="nucleotide sequence ID" value="NC_008554.1"/>
</dbReference>
<dbReference type="AlphaFoldDB" id="A0LGN7"/>
<feature type="domain" description="NADPH-dependent FMN reductase-like" evidence="3">
    <location>
        <begin position="1"/>
        <end position="102"/>
    </location>
</feature>
<dbReference type="Pfam" id="PF03358">
    <property type="entry name" value="FMN_red"/>
    <property type="match status" value="1"/>
</dbReference>
<keyword evidence="5" id="KW-1185">Reference proteome</keyword>
<keyword evidence="1" id="KW-0285">Flavoprotein</keyword>
<dbReference type="Proteomes" id="UP000001784">
    <property type="component" value="Chromosome"/>
</dbReference>
<accession>A0LGN7</accession>
<dbReference type="InParanoid" id="A0LGN7"/>
<evidence type="ECO:0000259" key="3">
    <source>
        <dbReference type="Pfam" id="PF03358"/>
    </source>
</evidence>
<evidence type="ECO:0000256" key="2">
    <source>
        <dbReference type="ARBA" id="ARBA00022643"/>
    </source>
</evidence>
<protein>
    <submittedName>
        <fullName evidence="4">NADPH-dependent FMN reductase</fullName>
    </submittedName>
</protein>
<name>A0LGN7_SYNFM</name>
<gene>
    <name evidence="4" type="ordered locus">Sfum_0893</name>
</gene>
<dbReference type="Gene3D" id="3.40.50.360">
    <property type="match status" value="1"/>
</dbReference>
<dbReference type="InterPro" id="IPR005025">
    <property type="entry name" value="FMN_Rdtase-like_dom"/>
</dbReference>
<dbReference type="eggNOG" id="COG0655">
    <property type="taxonomic scope" value="Bacteria"/>
</dbReference>
<dbReference type="GO" id="GO:0016491">
    <property type="term" value="F:oxidoreductase activity"/>
    <property type="evidence" value="ECO:0007669"/>
    <property type="project" value="InterPro"/>
</dbReference>
<dbReference type="KEGG" id="sfu:Sfum_0893"/>
<evidence type="ECO:0000313" key="5">
    <source>
        <dbReference type="Proteomes" id="UP000001784"/>
    </source>
</evidence>
<dbReference type="EMBL" id="CP000478">
    <property type="protein sequence ID" value="ABK16589.1"/>
    <property type="molecule type" value="Genomic_DNA"/>
</dbReference>
<organism evidence="4 5">
    <name type="scientific">Syntrophobacter fumaroxidans (strain DSM 10017 / MPOB)</name>
    <dbReference type="NCBI Taxonomy" id="335543"/>
    <lineage>
        <taxon>Bacteria</taxon>
        <taxon>Pseudomonadati</taxon>
        <taxon>Thermodesulfobacteriota</taxon>
        <taxon>Syntrophobacteria</taxon>
        <taxon>Syntrophobacterales</taxon>
        <taxon>Syntrophobacteraceae</taxon>
        <taxon>Syntrophobacter</taxon>
    </lineage>
</organism>
<dbReference type="SUPFAM" id="SSF52218">
    <property type="entry name" value="Flavoproteins"/>
    <property type="match status" value="1"/>
</dbReference>
<evidence type="ECO:0000313" key="4">
    <source>
        <dbReference type="EMBL" id="ABK16589.1"/>
    </source>
</evidence>
<dbReference type="FunCoup" id="A0LGN7">
    <property type="interactions" value="57"/>
</dbReference>
<reference evidence="4 5" key="1">
    <citation type="submission" date="2006-10" db="EMBL/GenBank/DDBJ databases">
        <title>Complete sequence of Syntrophobacter fumaroxidans MPOB.</title>
        <authorList>
            <consortium name="US DOE Joint Genome Institute"/>
            <person name="Copeland A."/>
            <person name="Lucas S."/>
            <person name="Lapidus A."/>
            <person name="Barry K."/>
            <person name="Detter J.C."/>
            <person name="Glavina del Rio T."/>
            <person name="Hammon N."/>
            <person name="Israni S."/>
            <person name="Pitluck S."/>
            <person name="Goltsman E.G."/>
            <person name="Martinez M."/>
            <person name="Schmutz J."/>
            <person name="Larimer F."/>
            <person name="Land M."/>
            <person name="Hauser L."/>
            <person name="Kyrpides N."/>
            <person name="Kim E."/>
            <person name="Boone D.R."/>
            <person name="Brockman F."/>
            <person name="Culley D."/>
            <person name="Ferry J."/>
            <person name="Gunsalus R."/>
            <person name="McInerney M.J."/>
            <person name="Morrison M."/>
            <person name="Plugge C."/>
            <person name="Rohlin L."/>
            <person name="Scholten J."/>
            <person name="Sieber J."/>
            <person name="Stams A.J.M."/>
            <person name="Worm P."/>
            <person name="Henstra A.M."/>
            <person name="Richardson P."/>
        </authorList>
    </citation>
    <scope>NUCLEOTIDE SEQUENCE [LARGE SCALE GENOMIC DNA]</scope>
    <source>
        <strain evidence="5">DSM 10017 / MPOB</strain>
    </source>
</reference>
<dbReference type="PANTHER" id="PTHR43278">
    <property type="entry name" value="NAD(P)H-DEPENDENT FMN-CONTAINING OXIDOREDUCTASE YWQN-RELATED"/>
    <property type="match status" value="1"/>
</dbReference>
<dbReference type="InterPro" id="IPR051796">
    <property type="entry name" value="ISF_SsuE-like"/>
</dbReference>
<dbReference type="InterPro" id="IPR029039">
    <property type="entry name" value="Flavoprotein-like_sf"/>
</dbReference>
<dbReference type="PANTHER" id="PTHR43278:SF2">
    <property type="entry name" value="IRON-SULFUR FLAVOPROTEIN"/>
    <property type="match status" value="1"/>
</dbReference>
<keyword evidence="2" id="KW-0288">FMN</keyword>